<protein>
    <submittedName>
        <fullName evidence="4">Acetyltransferase</fullName>
    </submittedName>
</protein>
<reference evidence="4 5" key="1">
    <citation type="journal article" date="2015" name="Genome Announc.">
        <title>Expanding the biotechnology potential of lactobacilli through comparative genomics of 213 strains and associated genera.</title>
        <authorList>
            <person name="Sun Z."/>
            <person name="Harris H.M."/>
            <person name="McCann A."/>
            <person name="Guo C."/>
            <person name="Argimon S."/>
            <person name="Zhang W."/>
            <person name="Yang X."/>
            <person name="Jeffery I.B."/>
            <person name="Cooney J.C."/>
            <person name="Kagawa T.F."/>
            <person name="Liu W."/>
            <person name="Song Y."/>
            <person name="Salvetti E."/>
            <person name="Wrobel A."/>
            <person name="Rasinkangas P."/>
            <person name="Parkhill J."/>
            <person name="Rea M.C."/>
            <person name="O'Sullivan O."/>
            <person name="Ritari J."/>
            <person name="Douillard F.P."/>
            <person name="Paul Ross R."/>
            <person name="Yang R."/>
            <person name="Briner A.E."/>
            <person name="Felis G.E."/>
            <person name="de Vos W.M."/>
            <person name="Barrangou R."/>
            <person name="Klaenhammer T.R."/>
            <person name="Caufield P.W."/>
            <person name="Cui Y."/>
            <person name="Zhang H."/>
            <person name="O'Toole P.W."/>
        </authorList>
    </citation>
    <scope>NUCLEOTIDE SEQUENCE [LARGE SCALE GENOMIC DNA]</scope>
    <source>
        <strain evidence="4 5">DSM 24716</strain>
    </source>
</reference>
<dbReference type="InterPro" id="IPR000182">
    <property type="entry name" value="GNAT_dom"/>
</dbReference>
<sequence>MEFERVTLNDLDAIMAIEQAGFNAAEAGSRASYQDRILNLGSNFIVAKDDAGNILGFVCGPAVNDRFVSDEMYENISSNRESGGHQMILTIAISPRFRGQGIGSKLLQQFEKQARQLKRTSIALTCLLDRVPFYEKNGYQNIGISDSIHGNEIWYNMEKIIG</sequence>
<dbReference type="PATRIC" id="fig|993692.3.peg.373"/>
<comment type="caution">
    <text evidence="4">The sequence shown here is derived from an EMBL/GenBank/DDBJ whole genome shotgun (WGS) entry which is preliminary data.</text>
</comment>
<dbReference type="InterPro" id="IPR016181">
    <property type="entry name" value="Acyl_CoA_acyltransferase"/>
</dbReference>
<keyword evidence="5" id="KW-1185">Reference proteome</keyword>
<dbReference type="SUPFAM" id="SSF55729">
    <property type="entry name" value="Acyl-CoA N-acyltransferases (Nat)"/>
    <property type="match status" value="1"/>
</dbReference>
<dbReference type="GO" id="GO:0008080">
    <property type="term" value="F:N-acetyltransferase activity"/>
    <property type="evidence" value="ECO:0007669"/>
    <property type="project" value="UniProtKB-ARBA"/>
</dbReference>
<evidence type="ECO:0000256" key="1">
    <source>
        <dbReference type="ARBA" id="ARBA00022679"/>
    </source>
</evidence>
<evidence type="ECO:0000259" key="3">
    <source>
        <dbReference type="PROSITE" id="PS51186"/>
    </source>
</evidence>
<keyword evidence="2" id="KW-0012">Acyltransferase</keyword>
<dbReference type="PANTHER" id="PTHR10908">
    <property type="entry name" value="SEROTONIN N-ACETYLTRANSFERASE"/>
    <property type="match status" value="1"/>
</dbReference>
<dbReference type="PANTHER" id="PTHR10908:SF0">
    <property type="entry name" value="SEROTONIN N-ACETYLTRANSFERASE"/>
    <property type="match status" value="1"/>
</dbReference>
<dbReference type="AlphaFoldDB" id="A0A0R2LBH8"/>
<feature type="domain" description="N-acetyltransferase" evidence="3">
    <location>
        <begin position="1"/>
        <end position="162"/>
    </location>
</feature>
<keyword evidence="1 4" id="KW-0808">Transferase</keyword>
<accession>A0A0R2LBH8</accession>
<evidence type="ECO:0000313" key="4">
    <source>
        <dbReference type="EMBL" id="KRN99311.1"/>
    </source>
</evidence>
<name>A0A0R2LBH8_9LACO</name>
<dbReference type="InterPro" id="IPR051635">
    <property type="entry name" value="SNAT-like"/>
</dbReference>
<dbReference type="Proteomes" id="UP000051006">
    <property type="component" value="Unassembled WGS sequence"/>
</dbReference>
<evidence type="ECO:0000256" key="2">
    <source>
        <dbReference type="ARBA" id="ARBA00023315"/>
    </source>
</evidence>
<dbReference type="CDD" id="cd04301">
    <property type="entry name" value="NAT_SF"/>
    <property type="match status" value="1"/>
</dbReference>
<evidence type="ECO:0000313" key="5">
    <source>
        <dbReference type="Proteomes" id="UP000051006"/>
    </source>
</evidence>
<dbReference type="Gene3D" id="3.40.630.30">
    <property type="match status" value="1"/>
</dbReference>
<dbReference type="RefSeq" id="WP_057880719.1">
    <property type="nucleotide sequence ID" value="NZ_JQCF01000010.1"/>
</dbReference>
<organism evidence="4 5">
    <name type="scientific">Companilactobacillus kimchiensis</name>
    <dbReference type="NCBI Taxonomy" id="993692"/>
    <lineage>
        <taxon>Bacteria</taxon>
        <taxon>Bacillati</taxon>
        <taxon>Bacillota</taxon>
        <taxon>Bacilli</taxon>
        <taxon>Lactobacillales</taxon>
        <taxon>Lactobacillaceae</taxon>
        <taxon>Companilactobacillus</taxon>
    </lineage>
</organism>
<dbReference type="PROSITE" id="PS51186">
    <property type="entry name" value="GNAT"/>
    <property type="match status" value="1"/>
</dbReference>
<proteinExistence type="predicted"/>
<dbReference type="Pfam" id="PF00583">
    <property type="entry name" value="Acetyltransf_1"/>
    <property type="match status" value="1"/>
</dbReference>
<gene>
    <name evidence="4" type="ORF">IV57_GL000368</name>
</gene>
<dbReference type="OrthoDB" id="9800962at2"/>
<dbReference type="STRING" id="993692.IV57_GL000368"/>
<dbReference type="EMBL" id="JQCF01000010">
    <property type="protein sequence ID" value="KRN99311.1"/>
    <property type="molecule type" value="Genomic_DNA"/>
</dbReference>